<dbReference type="AlphaFoldDB" id="A0A8J6Y0B5"/>
<evidence type="ECO:0000313" key="1">
    <source>
        <dbReference type="EMBL" id="MBD3867982.1"/>
    </source>
</evidence>
<dbReference type="InterPro" id="IPR023168">
    <property type="entry name" value="GatB_Yqey_C_2"/>
</dbReference>
<dbReference type="Gene3D" id="1.10.1510.10">
    <property type="entry name" value="Uncharacterised protein YqeY/AIM41 PF09424, N-terminal domain"/>
    <property type="match status" value="1"/>
</dbReference>
<protein>
    <submittedName>
        <fullName evidence="1">GatB/YqeY domain-containing protein</fullName>
    </submittedName>
</protein>
<dbReference type="InterPro" id="IPR042184">
    <property type="entry name" value="YqeY/Aim41_N"/>
</dbReference>
<dbReference type="Pfam" id="PF09424">
    <property type="entry name" value="YqeY"/>
    <property type="match status" value="1"/>
</dbReference>
<dbReference type="InterPro" id="IPR003789">
    <property type="entry name" value="Asn/Gln_tRNA_amidoTrase-B-like"/>
</dbReference>
<evidence type="ECO:0000313" key="2">
    <source>
        <dbReference type="Proteomes" id="UP000648239"/>
    </source>
</evidence>
<dbReference type="Gene3D" id="1.10.10.410">
    <property type="match status" value="1"/>
</dbReference>
<sequence>MSVKDKILDQIKTAMKARDQLRLDTLRMVKAKIQEKEVELRGKKGRDHVLEEEDIQQVLTTSAKQRRDSIESFRAGGREELAAKEEKELAIIQEFLPQQLSDEELQRLVKEAVEETGAKSPKDMGMVMKAVMPKVKGQADGKRINAVVRVLLS</sequence>
<dbReference type="SUPFAM" id="SSF89095">
    <property type="entry name" value="GatB/YqeY motif"/>
    <property type="match status" value="1"/>
</dbReference>
<accession>A0A8J6Y0B5</accession>
<organism evidence="1 2">
    <name type="scientific">Candidatus Polarisedimenticola svalbardensis</name>
    <dbReference type="NCBI Taxonomy" id="2886004"/>
    <lineage>
        <taxon>Bacteria</taxon>
        <taxon>Pseudomonadati</taxon>
        <taxon>Acidobacteriota</taxon>
        <taxon>Candidatus Polarisedimenticolia</taxon>
        <taxon>Candidatus Polarisedimenticolales</taxon>
        <taxon>Candidatus Polarisedimenticolaceae</taxon>
        <taxon>Candidatus Polarisedimenticola</taxon>
    </lineage>
</organism>
<dbReference type="EMBL" id="JACXWD010000019">
    <property type="protein sequence ID" value="MBD3867982.1"/>
    <property type="molecule type" value="Genomic_DNA"/>
</dbReference>
<name>A0A8J6Y0B5_9BACT</name>
<gene>
    <name evidence="1" type="ORF">IFK94_07650</name>
</gene>
<dbReference type="Proteomes" id="UP000648239">
    <property type="component" value="Unassembled WGS sequence"/>
</dbReference>
<dbReference type="PANTHER" id="PTHR28055">
    <property type="entry name" value="ALTERED INHERITANCE OF MITOCHONDRIA PROTEIN 41, MITOCHONDRIAL"/>
    <property type="match status" value="1"/>
</dbReference>
<dbReference type="GO" id="GO:0016884">
    <property type="term" value="F:carbon-nitrogen ligase activity, with glutamine as amido-N-donor"/>
    <property type="evidence" value="ECO:0007669"/>
    <property type="project" value="InterPro"/>
</dbReference>
<dbReference type="PANTHER" id="PTHR28055:SF1">
    <property type="entry name" value="ALTERED INHERITANCE OF MITOCHONDRIA PROTEIN 41, MITOCHONDRIAL"/>
    <property type="match status" value="1"/>
</dbReference>
<proteinExistence type="predicted"/>
<comment type="caution">
    <text evidence="1">The sequence shown here is derived from an EMBL/GenBank/DDBJ whole genome shotgun (WGS) entry which is preliminary data.</text>
</comment>
<dbReference type="InterPro" id="IPR019004">
    <property type="entry name" value="YqeY/Aim41"/>
</dbReference>
<reference evidence="1 2" key="1">
    <citation type="submission" date="2020-08" db="EMBL/GenBank/DDBJ databases">
        <title>Acidobacteriota in marine sediments use diverse sulfur dissimilation pathways.</title>
        <authorList>
            <person name="Wasmund K."/>
        </authorList>
    </citation>
    <scope>NUCLEOTIDE SEQUENCE [LARGE SCALE GENOMIC DNA]</scope>
    <source>
        <strain evidence="1">MAG AM4</strain>
    </source>
</reference>